<protein>
    <submittedName>
        <fullName evidence="3">F-box containing protein</fullName>
    </submittedName>
</protein>
<dbReference type="PANTHER" id="PTHR12125">
    <property type="entry name" value="F-BOX ONLY PROTEIN 6-LIKE PROTEIN"/>
    <property type="match status" value="1"/>
</dbReference>
<dbReference type="GO" id="GO:0005737">
    <property type="term" value="C:cytoplasm"/>
    <property type="evidence" value="ECO:0007669"/>
    <property type="project" value="UniProtKB-ARBA"/>
</dbReference>
<dbReference type="EMBL" id="DF237053">
    <property type="protein sequence ID" value="GAQ82215.1"/>
    <property type="molecule type" value="Genomic_DNA"/>
</dbReference>
<dbReference type="Gene3D" id="2.60.120.260">
    <property type="entry name" value="Galactose-binding domain-like"/>
    <property type="match status" value="1"/>
</dbReference>
<dbReference type="PROSITE" id="PS50181">
    <property type="entry name" value="FBOX"/>
    <property type="match status" value="1"/>
</dbReference>
<dbReference type="InterPro" id="IPR001810">
    <property type="entry name" value="F-box_dom"/>
</dbReference>
<evidence type="ECO:0000313" key="4">
    <source>
        <dbReference type="Proteomes" id="UP000054558"/>
    </source>
</evidence>
<name>A0A1Y1HUA6_KLENI</name>
<evidence type="ECO:0000259" key="2">
    <source>
        <dbReference type="PROSITE" id="PS51114"/>
    </source>
</evidence>
<dbReference type="InterPro" id="IPR008979">
    <property type="entry name" value="Galactose-bd-like_sf"/>
</dbReference>
<dbReference type="Pfam" id="PF12937">
    <property type="entry name" value="F-box-like"/>
    <property type="match status" value="1"/>
</dbReference>
<dbReference type="SUPFAM" id="SSF49785">
    <property type="entry name" value="Galactose-binding domain-like"/>
    <property type="match status" value="1"/>
</dbReference>
<sequence>MEALPEVILWDIISRLSPEDVATRVTPLSRYFRTLGDSPSLWRNFCGPATLTEDDASALGGWKDLFRRLFRSNLLCAPHFELLDTLQKEQKIYDLTAFEPERLSSWSLWSHSNLDSEEGTVGAEDYWLDPIWKWMPWEWPRGAVQRELRPVGCPPCPGAPWAPCLATGCATGMVAQRVGLKHFPAAFRDSRPAILVSAWYGGRSDCPSVFDLCVEFRRGRGGSEVLLEWSASDLAAGSNREMTAQQMLACPQGGWAKVEHLITDYDPQGFDEIRVVLFGEDQRFWAGWYGAKFTAVELRFVPPSEVHLYQQHVQAQQAM</sequence>
<keyword evidence="4" id="KW-1185">Reference proteome</keyword>
<dbReference type="PANTHER" id="PTHR12125:SF5">
    <property type="entry name" value="F-BOX DOMAIN-CONTAINING PROTEIN"/>
    <property type="match status" value="1"/>
</dbReference>
<dbReference type="Gene3D" id="1.20.1280.50">
    <property type="match status" value="1"/>
</dbReference>
<accession>A0A1Y1HUA6</accession>
<dbReference type="STRING" id="105231.A0A1Y1HUA6"/>
<feature type="domain" description="F-box" evidence="1">
    <location>
        <begin position="1"/>
        <end position="45"/>
    </location>
</feature>
<dbReference type="SUPFAM" id="SSF81383">
    <property type="entry name" value="F-box domain"/>
    <property type="match status" value="1"/>
</dbReference>
<dbReference type="SMART" id="SM01198">
    <property type="entry name" value="FBA"/>
    <property type="match status" value="1"/>
</dbReference>
<dbReference type="Pfam" id="PF04300">
    <property type="entry name" value="FBA"/>
    <property type="match status" value="1"/>
</dbReference>
<dbReference type="OMA" id="YKTRNDS"/>
<dbReference type="InterPro" id="IPR036047">
    <property type="entry name" value="F-box-like_dom_sf"/>
</dbReference>
<dbReference type="InterPro" id="IPR039752">
    <property type="entry name" value="F-box_only"/>
</dbReference>
<dbReference type="AlphaFoldDB" id="A0A1Y1HUA6"/>
<dbReference type="PROSITE" id="PS51114">
    <property type="entry name" value="FBA"/>
    <property type="match status" value="1"/>
</dbReference>
<dbReference type="Proteomes" id="UP000054558">
    <property type="component" value="Unassembled WGS sequence"/>
</dbReference>
<feature type="domain" description="FBA" evidence="2">
    <location>
        <begin position="106"/>
        <end position="302"/>
    </location>
</feature>
<gene>
    <name evidence="3" type="ORF">KFL_001040180</name>
</gene>
<dbReference type="OrthoDB" id="1107553at2759"/>
<organism evidence="3 4">
    <name type="scientific">Klebsormidium nitens</name>
    <name type="common">Green alga</name>
    <name type="synonym">Ulothrix nitens</name>
    <dbReference type="NCBI Taxonomy" id="105231"/>
    <lineage>
        <taxon>Eukaryota</taxon>
        <taxon>Viridiplantae</taxon>
        <taxon>Streptophyta</taxon>
        <taxon>Klebsormidiophyceae</taxon>
        <taxon>Klebsormidiales</taxon>
        <taxon>Klebsormidiaceae</taxon>
        <taxon>Klebsormidium</taxon>
    </lineage>
</organism>
<dbReference type="InterPro" id="IPR007397">
    <property type="entry name" value="F-box-assoc_dom"/>
</dbReference>
<evidence type="ECO:0000313" key="3">
    <source>
        <dbReference type="EMBL" id="GAQ82215.1"/>
    </source>
</evidence>
<reference evidence="3 4" key="1">
    <citation type="journal article" date="2014" name="Nat. Commun.">
        <title>Klebsormidium flaccidum genome reveals primary factors for plant terrestrial adaptation.</title>
        <authorList>
            <person name="Hori K."/>
            <person name="Maruyama F."/>
            <person name="Fujisawa T."/>
            <person name="Togashi T."/>
            <person name="Yamamoto N."/>
            <person name="Seo M."/>
            <person name="Sato S."/>
            <person name="Yamada T."/>
            <person name="Mori H."/>
            <person name="Tajima N."/>
            <person name="Moriyama T."/>
            <person name="Ikeuchi M."/>
            <person name="Watanabe M."/>
            <person name="Wada H."/>
            <person name="Kobayashi K."/>
            <person name="Saito M."/>
            <person name="Masuda T."/>
            <person name="Sasaki-Sekimoto Y."/>
            <person name="Mashiguchi K."/>
            <person name="Awai K."/>
            <person name="Shimojima M."/>
            <person name="Masuda S."/>
            <person name="Iwai M."/>
            <person name="Nobusawa T."/>
            <person name="Narise T."/>
            <person name="Kondo S."/>
            <person name="Saito H."/>
            <person name="Sato R."/>
            <person name="Murakawa M."/>
            <person name="Ihara Y."/>
            <person name="Oshima-Yamada Y."/>
            <person name="Ohtaka K."/>
            <person name="Satoh M."/>
            <person name="Sonobe K."/>
            <person name="Ishii M."/>
            <person name="Ohtani R."/>
            <person name="Kanamori-Sato M."/>
            <person name="Honoki R."/>
            <person name="Miyazaki D."/>
            <person name="Mochizuki H."/>
            <person name="Umetsu J."/>
            <person name="Higashi K."/>
            <person name="Shibata D."/>
            <person name="Kamiya Y."/>
            <person name="Sato N."/>
            <person name="Nakamura Y."/>
            <person name="Tabata S."/>
            <person name="Ida S."/>
            <person name="Kurokawa K."/>
            <person name="Ohta H."/>
        </authorList>
    </citation>
    <scope>NUCLEOTIDE SEQUENCE [LARGE SCALE GENOMIC DNA]</scope>
    <source>
        <strain evidence="3 4">NIES-2285</strain>
    </source>
</reference>
<evidence type="ECO:0000259" key="1">
    <source>
        <dbReference type="PROSITE" id="PS50181"/>
    </source>
</evidence>
<proteinExistence type="predicted"/>